<sequence>MSVVLKGWKRLVVTFFNISVAFFFYLIATVVLVLIWAILVGVVQIVGLIVISIWVPNHDKEQEPDQRQGMVSHIHISYPLSGDGVQPDRIQMASGKRMHHRNGIEQEEGI</sequence>
<feature type="transmembrane region" description="Helical" evidence="1">
    <location>
        <begin position="12"/>
        <end position="28"/>
    </location>
</feature>
<feature type="transmembrane region" description="Helical" evidence="1">
    <location>
        <begin position="34"/>
        <end position="55"/>
    </location>
</feature>
<proteinExistence type="predicted"/>
<gene>
    <name evidence="2" type="ORF">V6N11_043300</name>
</gene>
<protein>
    <submittedName>
        <fullName evidence="2">Uncharacterized protein</fullName>
    </submittedName>
</protein>
<dbReference type="EMBL" id="JBBPBN010000030">
    <property type="protein sequence ID" value="KAK9005881.1"/>
    <property type="molecule type" value="Genomic_DNA"/>
</dbReference>
<keyword evidence="1" id="KW-0472">Membrane</keyword>
<dbReference type="Proteomes" id="UP001396334">
    <property type="component" value="Unassembled WGS sequence"/>
</dbReference>
<name>A0ABR2QYW4_9ROSI</name>
<evidence type="ECO:0000256" key="1">
    <source>
        <dbReference type="SAM" id="Phobius"/>
    </source>
</evidence>
<evidence type="ECO:0000313" key="2">
    <source>
        <dbReference type="EMBL" id="KAK9005881.1"/>
    </source>
</evidence>
<keyword evidence="3" id="KW-1185">Reference proteome</keyword>
<reference evidence="2 3" key="1">
    <citation type="journal article" date="2024" name="G3 (Bethesda)">
        <title>Genome assembly of Hibiscus sabdariffa L. provides insights into metabolisms of medicinal natural products.</title>
        <authorList>
            <person name="Kim T."/>
        </authorList>
    </citation>
    <scope>NUCLEOTIDE SEQUENCE [LARGE SCALE GENOMIC DNA]</scope>
    <source>
        <strain evidence="2">TK-2024</strain>
        <tissue evidence="2">Old leaves</tissue>
    </source>
</reference>
<keyword evidence="1" id="KW-0812">Transmembrane</keyword>
<comment type="caution">
    <text evidence="2">The sequence shown here is derived from an EMBL/GenBank/DDBJ whole genome shotgun (WGS) entry which is preliminary data.</text>
</comment>
<organism evidence="2 3">
    <name type="scientific">Hibiscus sabdariffa</name>
    <name type="common">roselle</name>
    <dbReference type="NCBI Taxonomy" id="183260"/>
    <lineage>
        <taxon>Eukaryota</taxon>
        <taxon>Viridiplantae</taxon>
        <taxon>Streptophyta</taxon>
        <taxon>Embryophyta</taxon>
        <taxon>Tracheophyta</taxon>
        <taxon>Spermatophyta</taxon>
        <taxon>Magnoliopsida</taxon>
        <taxon>eudicotyledons</taxon>
        <taxon>Gunneridae</taxon>
        <taxon>Pentapetalae</taxon>
        <taxon>rosids</taxon>
        <taxon>malvids</taxon>
        <taxon>Malvales</taxon>
        <taxon>Malvaceae</taxon>
        <taxon>Malvoideae</taxon>
        <taxon>Hibiscus</taxon>
    </lineage>
</organism>
<accession>A0ABR2QYW4</accession>
<evidence type="ECO:0000313" key="3">
    <source>
        <dbReference type="Proteomes" id="UP001396334"/>
    </source>
</evidence>
<keyword evidence="1" id="KW-1133">Transmembrane helix</keyword>